<evidence type="ECO:0000256" key="1">
    <source>
        <dbReference type="SAM" id="MobiDB-lite"/>
    </source>
</evidence>
<feature type="non-terminal residue" evidence="2">
    <location>
        <position position="76"/>
    </location>
</feature>
<evidence type="ECO:0000313" key="3">
    <source>
        <dbReference type="Proteomes" id="UP001596956"/>
    </source>
</evidence>
<reference evidence="3" key="1">
    <citation type="journal article" date="2019" name="Int. J. Syst. Evol. Microbiol.">
        <title>The Global Catalogue of Microorganisms (GCM) 10K type strain sequencing project: providing services to taxonomists for standard genome sequencing and annotation.</title>
        <authorList>
            <consortium name="The Broad Institute Genomics Platform"/>
            <consortium name="The Broad Institute Genome Sequencing Center for Infectious Disease"/>
            <person name="Wu L."/>
            <person name="Ma J."/>
        </authorList>
    </citation>
    <scope>NUCLEOTIDE SEQUENCE [LARGE SCALE GENOMIC DNA]</scope>
    <source>
        <strain evidence="3">CCUG 63369</strain>
    </source>
</reference>
<evidence type="ECO:0000313" key="2">
    <source>
        <dbReference type="EMBL" id="MFD0803792.1"/>
    </source>
</evidence>
<organism evidence="2 3">
    <name type="scientific">Streptomonospora algeriensis</name>
    <dbReference type="NCBI Taxonomy" id="995084"/>
    <lineage>
        <taxon>Bacteria</taxon>
        <taxon>Bacillati</taxon>
        <taxon>Actinomycetota</taxon>
        <taxon>Actinomycetes</taxon>
        <taxon>Streptosporangiales</taxon>
        <taxon>Nocardiopsidaceae</taxon>
        <taxon>Streptomonospora</taxon>
    </lineage>
</organism>
<comment type="caution">
    <text evidence="2">The sequence shown here is derived from an EMBL/GenBank/DDBJ whole genome shotgun (WGS) entry which is preliminary data.</text>
</comment>
<feature type="region of interest" description="Disordered" evidence="1">
    <location>
        <begin position="1"/>
        <end position="76"/>
    </location>
</feature>
<protein>
    <submittedName>
        <fullName evidence="2">Uncharacterized protein</fullName>
    </submittedName>
</protein>
<dbReference type="Proteomes" id="UP001596956">
    <property type="component" value="Unassembled WGS sequence"/>
</dbReference>
<feature type="compositionally biased region" description="Basic and acidic residues" evidence="1">
    <location>
        <begin position="1"/>
        <end position="18"/>
    </location>
</feature>
<dbReference type="EMBL" id="JBHTHR010001126">
    <property type="protein sequence ID" value="MFD0803792.1"/>
    <property type="molecule type" value="Genomic_DNA"/>
</dbReference>
<keyword evidence="3" id="KW-1185">Reference proteome</keyword>
<proteinExistence type="predicted"/>
<name>A0ABW3BK62_9ACTN</name>
<sequence>MPDHPPNGEHEDSGEPQERSTPAAHPPKAPQDGASPYADFDAPPPPYARYQGEGSQAGRRESRAPQYPAQPDRPAR</sequence>
<gene>
    <name evidence="2" type="ORF">ACFQZU_21075</name>
</gene>
<accession>A0ABW3BK62</accession>